<evidence type="ECO:0000313" key="6">
    <source>
        <dbReference type="EMBL" id="WND02238.1"/>
    </source>
</evidence>
<keyword evidence="2" id="KW-0472">Membrane</keyword>
<dbReference type="RefSeq" id="WP_310798074.1">
    <property type="nucleotide sequence ID" value="NZ_CP123872.1"/>
</dbReference>
<dbReference type="InterPro" id="IPR026592">
    <property type="entry name" value="BamE"/>
</dbReference>
<dbReference type="GO" id="GO:1990063">
    <property type="term" value="C:Bam protein complex"/>
    <property type="evidence" value="ECO:0007669"/>
    <property type="project" value="TreeGrafter"/>
</dbReference>
<keyword evidence="1 4" id="KW-0732">Signal</keyword>
<dbReference type="Proteomes" id="UP001268683">
    <property type="component" value="Chromosome"/>
</dbReference>
<dbReference type="GO" id="GO:0051205">
    <property type="term" value="P:protein insertion into membrane"/>
    <property type="evidence" value="ECO:0007669"/>
    <property type="project" value="TreeGrafter"/>
</dbReference>
<dbReference type="KEGG" id="tmk:QGN29_11815"/>
<keyword evidence="7" id="KW-1185">Reference proteome</keyword>
<feature type="chain" id="PRO_5041256339" evidence="4">
    <location>
        <begin position="22"/>
        <end position="158"/>
    </location>
</feature>
<protein>
    <submittedName>
        <fullName evidence="6">Outer membrane protein assembly factor BamE</fullName>
    </submittedName>
</protein>
<evidence type="ECO:0000256" key="2">
    <source>
        <dbReference type="ARBA" id="ARBA00023136"/>
    </source>
</evidence>
<reference evidence="6" key="1">
    <citation type="submission" date="2023-04" db="EMBL/GenBank/DDBJ databases">
        <title>Complete genome sequence of Temperatibacter marinus.</title>
        <authorList>
            <person name="Rong J.-C."/>
            <person name="Yi M.-L."/>
            <person name="Zhao Q."/>
        </authorList>
    </citation>
    <scope>NUCLEOTIDE SEQUENCE</scope>
    <source>
        <strain evidence="6">NBRC 110045</strain>
    </source>
</reference>
<dbReference type="GO" id="GO:0030674">
    <property type="term" value="F:protein-macromolecule adaptor activity"/>
    <property type="evidence" value="ECO:0007669"/>
    <property type="project" value="TreeGrafter"/>
</dbReference>
<sequence length="158" mass="17202">MNGKMKLVVAMTLMVSLTACGQRLQTRGYIFDKELADAIQPGVDNKQSVQATMGTPTLLAAFSDQTWYYVSTNVEVKPLFLPTPKWRRVMSVSFNEQGVVTGVENYDLSHARAIDPVDDKTPTKGKQLGFFQQLFMNVGRFSGQQPVGGPGGPGPNGS</sequence>
<evidence type="ECO:0000256" key="4">
    <source>
        <dbReference type="SAM" id="SignalP"/>
    </source>
</evidence>
<organism evidence="6 7">
    <name type="scientific">Temperatibacter marinus</name>
    <dbReference type="NCBI Taxonomy" id="1456591"/>
    <lineage>
        <taxon>Bacteria</taxon>
        <taxon>Pseudomonadati</taxon>
        <taxon>Pseudomonadota</taxon>
        <taxon>Alphaproteobacteria</taxon>
        <taxon>Kordiimonadales</taxon>
        <taxon>Temperatibacteraceae</taxon>
        <taxon>Temperatibacter</taxon>
    </lineage>
</organism>
<name>A0AA52EFM9_9PROT</name>
<feature type="signal peptide" evidence="4">
    <location>
        <begin position="1"/>
        <end position="21"/>
    </location>
</feature>
<dbReference type="GO" id="GO:0043165">
    <property type="term" value="P:Gram-negative-bacterium-type cell outer membrane assembly"/>
    <property type="evidence" value="ECO:0007669"/>
    <property type="project" value="TreeGrafter"/>
</dbReference>
<evidence type="ECO:0000313" key="7">
    <source>
        <dbReference type="Proteomes" id="UP001268683"/>
    </source>
</evidence>
<dbReference type="EMBL" id="CP123872">
    <property type="protein sequence ID" value="WND02238.1"/>
    <property type="molecule type" value="Genomic_DNA"/>
</dbReference>
<evidence type="ECO:0000259" key="5">
    <source>
        <dbReference type="Pfam" id="PF04355"/>
    </source>
</evidence>
<gene>
    <name evidence="6" type="primary">bamE</name>
    <name evidence="6" type="ORF">QGN29_11815</name>
</gene>
<dbReference type="InterPro" id="IPR007450">
    <property type="entry name" value="BamE_dom"/>
</dbReference>
<dbReference type="Gene3D" id="3.30.1450.10">
    <property type="match status" value="1"/>
</dbReference>
<dbReference type="AlphaFoldDB" id="A0AA52EFM9"/>
<dbReference type="InterPro" id="IPR037873">
    <property type="entry name" value="BamE-like"/>
</dbReference>
<dbReference type="PANTHER" id="PTHR37482:SF1">
    <property type="entry name" value="OUTER MEMBRANE PROTEIN ASSEMBLY FACTOR BAME"/>
    <property type="match status" value="1"/>
</dbReference>
<dbReference type="PROSITE" id="PS51257">
    <property type="entry name" value="PROKAR_LIPOPROTEIN"/>
    <property type="match status" value="1"/>
</dbReference>
<feature type="domain" description="Outer membrane protein assembly factor BamE" evidence="5">
    <location>
        <begin position="28"/>
        <end position="102"/>
    </location>
</feature>
<dbReference type="PANTHER" id="PTHR37482">
    <property type="entry name" value="OUTER MEMBRANE PROTEIN ASSEMBLY FACTOR BAME"/>
    <property type="match status" value="1"/>
</dbReference>
<proteinExistence type="predicted"/>
<evidence type="ECO:0000256" key="3">
    <source>
        <dbReference type="ARBA" id="ARBA00023237"/>
    </source>
</evidence>
<keyword evidence="3" id="KW-0998">Cell outer membrane</keyword>
<evidence type="ECO:0000256" key="1">
    <source>
        <dbReference type="ARBA" id="ARBA00022729"/>
    </source>
</evidence>
<accession>A0AA52EFM9</accession>
<dbReference type="Pfam" id="PF04355">
    <property type="entry name" value="BamE"/>
    <property type="match status" value="1"/>
</dbReference>